<dbReference type="Gene3D" id="1.10.8.260">
    <property type="entry name" value="HI0933 insert domain-like"/>
    <property type="match status" value="1"/>
</dbReference>
<dbReference type="InterPro" id="IPR023166">
    <property type="entry name" value="BaiN-like_dom_sf"/>
</dbReference>
<dbReference type="Pfam" id="PF22780">
    <property type="entry name" value="HI0933_like_1st"/>
    <property type="match status" value="1"/>
</dbReference>
<dbReference type="Gene3D" id="3.50.50.60">
    <property type="entry name" value="FAD/NAD(P)-binding domain"/>
    <property type="match status" value="1"/>
</dbReference>
<dbReference type="PANTHER" id="PTHR42887:SF1">
    <property type="entry name" value="BLR3961 PROTEIN"/>
    <property type="match status" value="1"/>
</dbReference>
<feature type="domain" description="RsdA/BaiN/AoA(So)-like Rossmann fold-like" evidence="4">
    <location>
        <begin position="13"/>
        <end position="395"/>
    </location>
</feature>
<dbReference type="InterPro" id="IPR036188">
    <property type="entry name" value="FAD/NAD-bd_sf"/>
</dbReference>
<dbReference type="SUPFAM" id="SSF160996">
    <property type="entry name" value="HI0933 insert domain-like"/>
    <property type="match status" value="1"/>
</dbReference>
<dbReference type="NCBIfam" id="TIGR03862">
    <property type="entry name" value="flavo_PP4765"/>
    <property type="match status" value="1"/>
</dbReference>
<dbReference type="Gene3D" id="2.40.30.10">
    <property type="entry name" value="Translation factors"/>
    <property type="match status" value="1"/>
</dbReference>
<dbReference type="PRINTS" id="PR00368">
    <property type="entry name" value="FADPNR"/>
</dbReference>
<dbReference type="PRINTS" id="PR00411">
    <property type="entry name" value="PNDRDTASEI"/>
</dbReference>
<evidence type="ECO:0000259" key="5">
    <source>
        <dbReference type="Pfam" id="PF22780"/>
    </source>
</evidence>
<proteinExistence type="predicted"/>
<evidence type="ECO:0000313" key="7">
    <source>
        <dbReference type="Proteomes" id="UP000028680"/>
    </source>
</evidence>
<dbReference type="InterPro" id="IPR022460">
    <property type="entry name" value="Flavoprotein_PP4765"/>
</dbReference>
<gene>
    <name evidence="6" type="ORF">RCA23_c29230</name>
</gene>
<feature type="domain" description="RsdA/BaiN/AoA(So)-like insert" evidence="5">
    <location>
        <begin position="200"/>
        <end position="343"/>
    </location>
</feature>
<reference evidence="6 7" key="1">
    <citation type="journal article" date="2014" name="ISME J.">
        <title>Adaptation of an abundant Roseobacter RCA organism to pelagic systems revealed by genomic and transcriptomic analyses.</title>
        <authorList>
            <person name="Voget S."/>
            <person name="Wemheuer B."/>
            <person name="Brinkhoff T."/>
            <person name="Vollmers J."/>
            <person name="Dietrich S."/>
            <person name="Giebel H.A."/>
            <person name="Beardsley C."/>
            <person name="Sardemann C."/>
            <person name="Bakenhus I."/>
            <person name="Billerbeck S."/>
            <person name="Daniel R."/>
            <person name="Simon M."/>
        </authorList>
    </citation>
    <scope>NUCLEOTIDE SEQUENCE [LARGE SCALE GENOMIC DNA]</scope>
    <source>
        <strain evidence="6 7">RCA23</strain>
    </source>
</reference>
<dbReference type="SUPFAM" id="SSF51905">
    <property type="entry name" value="FAD/NAD(P)-binding domain"/>
    <property type="match status" value="1"/>
</dbReference>
<dbReference type="InterPro" id="IPR004792">
    <property type="entry name" value="BaiN-like"/>
</dbReference>
<accession>A0AAN0RLH9</accession>
<protein>
    <recommendedName>
        <fullName evidence="8">Aminoacetone oxidase family FAD-binding enzyme</fullName>
    </recommendedName>
</protein>
<dbReference type="NCBIfam" id="TIGR00275">
    <property type="entry name" value="aminoacetone oxidase family FAD-binding enzyme"/>
    <property type="match status" value="1"/>
</dbReference>
<evidence type="ECO:0000256" key="2">
    <source>
        <dbReference type="ARBA" id="ARBA00022630"/>
    </source>
</evidence>
<dbReference type="InterPro" id="IPR057661">
    <property type="entry name" value="RsdA/BaiN/AoA(So)_Rossmann"/>
</dbReference>
<name>A0AAN0RLH9_9RHOB</name>
<evidence type="ECO:0000256" key="1">
    <source>
        <dbReference type="ARBA" id="ARBA00001974"/>
    </source>
</evidence>
<dbReference type="AlphaFoldDB" id="A0AAN0RLH9"/>
<dbReference type="InterPro" id="IPR055178">
    <property type="entry name" value="RsdA/BaiN/AoA(So)-like_dom"/>
</dbReference>
<dbReference type="RefSeq" id="WP_044050970.1">
    <property type="nucleotide sequence ID" value="NZ_CP003984.1"/>
</dbReference>
<dbReference type="EMBL" id="CP003984">
    <property type="protein sequence ID" value="AII88423.1"/>
    <property type="molecule type" value="Genomic_DNA"/>
</dbReference>
<dbReference type="Proteomes" id="UP000028680">
    <property type="component" value="Chromosome"/>
</dbReference>
<keyword evidence="3" id="KW-0274">FAD</keyword>
<dbReference type="Pfam" id="PF03486">
    <property type="entry name" value="HI0933_like"/>
    <property type="match status" value="1"/>
</dbReference>
<evidence type="ECO:0000256" key="3">
    <source>
        <dbReference type="ARBA" id="ARBA00022827"/>
    </source>
</evidence>
<evidence type="ECO:0000259" key="4">
    <source>
        <dbReference type="Pfam" id="PF03486"/>
    </source>
</evidence>
<keyword evidence="7" id="KW-1185">Reference proteome</keyword>
<evidence type="ECO:0000313" key="6">
    <source>
        <dbReference type="EMBL" id="AII88423.1"/>
    </source>
</evidence>
<organism evidence="6 7">
    <name type="scientific">Planktomarina temperata RCA23</name>
    <dbReference type="NCBI Taxonomy" id="666509"/>
    <lineage>
        <taxon>Bacteria</taxon>
        <taxon>Pseudomonadati</taxon>
        <taxon>Pseudomonadota</taxon>
        <taxon>Alphaproteobacteria</taxon>
        <taxon>Rhodobacterales</taxon>
        <taxon>Paracoccaceae</taxon>
        <taxon>Planktomarina</taxon>
    </lineage>
</organism>
<sequence length="407" mass="43298">MDHAQAQSQNVFDLLVVGAGPAGLMAAEQAARAGMRVAIAEAMPSPARKFLMAGKSGLNLTKAEEPNTFLEHFDTIAPLKPILAQFGPAEVIGFAQGLGQEVFTGSTGRVFPTRMKASPLLRAWLARLDALGVVLLRRHRWIGPLTTDAPHLLATPKGQVAVTAGALILALGGASWARLGSDGAWQTPVAAAGVPIVPIQASNVGLQRAWSDHMRPFFGQPVKNIELTVADQRSRGEFVITQSGVEGGAIYALGRMLRQTPLARIDLAPQLSIHALRDMISNRKPKDSLSNFLRKSVKLDATKRALLFELTRPMPRDTDGLIAAIKAAPLQVSGPRPIDEAISTAGGLSWDALTPELMLRDFPGVFCAGEMLNWDAPTGGYLITACLATGRWAGRAAADYLSAKALT</sequence>
<dbReference type="PANTHER" id="PTHR42887">
    <property type="entry name" value="OS12G0638800 PROTEIN"/>
    <property type="match status" value="1"/>
</dbReference>
<dbReference type="KEGG" id="ptp:RCA23_c29230"/>
<comment type="cofactor">
    <cofactor evidence="1">
        <name>FAD</name>
        <dbReference type="ChEBI" id="CHEBI:57692"/>
    </cofactor>
</comment>
<keyword evidence="2" id="KW-0285">Flavoprotein</keyword>
<evidence type="ECO:0008006" key="8">
    <source>
        <dbReference type="Google" id="ProtNLM"/>
    </source>
</evidence>